<keyword evidence="1" id="KW-0853">WD repeat</keyword>
<evidence type="ECO:0000313" key="4">
    <source>
        <dbReference type="EMBL" id="KNC70212.1"/>
    </source>
</evidence>
<dbReference type="RefSeq" id="XP_014144114.1">
    <property type="nucleotide sequence ID" value="XM_014288639.1"/>
</dbReference>
<dbReference type="PANTHER" id="PTHR46042:SF1">
    <property type="entry name" value="DIPHTHINE METHYLTRANSFERASE"/>
    <property type="match status" value="1"/>
</dbReference>
<gene>
    <name evidence="4" type="ORF">SARC_17266</name>
</gene>
<evidence type="ECO:0000256" key="2">
    <source>
        <dbReference type="ARBA" id="ARBA00022737"/>
    </source>
</evidence>
<dbReference type="GeneID" id="25917770"/>
<keyword evidence="5" id="KW-1185">Reference proteome</keyword>
<organism evidence="4 5">
    <name type="scientific">Sphaeroforma arctica JP610</name>
    <dbReference type="NCBI Taxonomy" id="667725"/>
    <lineage>
        <taxon>Eukaryota</taxon>
        <taxon>Ichthyosporea</taxon>
        <taxon>Ichthyophonida</taxon>
        <taxon>Sphaeroforma</taxon>
    </lineage>
</organism>
<feature type="non-terminal residue" evidence="4">
    <location>
        <position position="1"/>
    </location>
</feature>
<proteinExistence type="predicted"/>
<sequence>YDEKVMVWDTRVPKQPLSELDMGGGVWRIKWVCGSGYKPGYQLIVYDESRLLVSVL</sequence>
<dbReference type="GO" id="GO:0061685">
    <property type="term" value="F:diphthine methylesterase activity"/>
    <property type="evidence" value="ECO:0007669"/>
    <property type="project" value="TreeGrafter"/>
</dbReference>
<dbReference type="EMBL" id="KQ251803">
    <property type="protein sequence ID" value="KNC70212.1"/>
    <property type="molecule type" value="Genomic_DNA"/>
</dbReference>
<evidence type="ECO:0000256" key="1">
    <source>
        <dbReference type="ARBA" id="ARBA00022574"/>
    </source>
</evidence>
<dbReference type="Proteomes" id="UP000054560">
    <property type="component" value="Unassembled WGS sequence"/>
</dbReference>
<dbReference type="OrthoDB" id="1930760at2759"/>
<name>A0A0L0F0G6_9EUKA</name>
<accession>A0A0L0F0G6</accession>
<reference evidence="4 5" key="1">
    <citation type="submission" date="2011-02" db="EMBL/GenBank/DDBJ databases">
        <title>The Genome Sequence of Sphaeroforma arctica JP610.</title>
        <authorList>
            <consortium name="The Broad Institute Genome Sequencing Platform"/>
            <person name="Russ C."/>
            <person name="Cuomo C."/>
            <person name="Young S.K."/>
            <person name="Zeng Q."/>
            <person name="Gargeya S."/>
            <person name="Alvarado L."/>
            <person name="Berlin A."/>
            <person name="Chapman S.B."/>
            <person name="Chen Z."/>
            <person name="Freedman E."/>
            <person name="Gellesch M."/>
            <person name="Goldberg J."/>
            <person name="Griggs A."/>
            <person name="Gujja S."/>
            <person name="Heilman E."/>
            <person name="Heiman D."/>
            <person name="Howarth C."/>
            <person name="Mehta T."/>
            <person name="Neiman D."/>
            <person name="Pearson M."/>
            <person name="Roberts A."/>
            <person name="Saif S."/>
            <person name="Shea T."/>
            <person name="Shenoy N."/>
            <person name="Sisk P."/>
            <person name="Stolte C."/>
            <person name="Sykes S."/>
            <person name="White J."/>
            <person name="Yandava C."/>
            <person name="Burger G."/>
            <person name="Gray M.W."/>
            <person name="Holland P.W.H."/>
            <person name="King N."/>
            <person name="Lang F.B.F."/>
            <person name="Roger A.J."/>
            <person name="Ruiz-Trillo I."/>
            <person name="Haas B."/>
            <person name="Nusbaum C."/>
            <person name="Birren B."/>
        </authorList>
    </citation>
    <scope>NUCLEOTIDE SEQUENCE [LARGE SCALE GENOMIC DNA]</scope>
    <source>
        <strain evidence="4 5">JP610</strain>
    </source>
</reference>
<dbReference type="STRING" id="667725.A0A0L0F0G6"/>
<keyword evidence="2" id="KW-0677">Repeat</keyword>
<evidence type="ECO:0000313" key="5">
    <source>
        <dbReference type="Proteomes" id="UP000054560"/>
    </source>
</evidence>
<dbReference type="InterPro" id="IPR052415">
    <property type="entry name" value="Diphthine_MTase"/>
</dbReference>
<dbReference type="GO" id="GO:0005737">
    <property type="term" value="C:cytoplasm"/>
    <property type="evidence" value="ECO:0007669"/>
    <property type="project" value="TreeGrafter"/>
</dbReference>
<dbReference type="AlphaFoldDB" id="A0A0L0F0G6"/>
<evidence type="ECO:0000256" key="3">
    <source>
        <dbReference type="ARBA" id="ARBA00043952"/>
    </source>
</evidence>
<comment type="pathway">
    <text evidence="3">Protein modification.</text>
</comment>
<dbReference type="PANTHER" id="PTHR46042">
    <property type="entry name" value="DIPHTHINE METHYLTRANSFERASE"/>
    <property type="match status" value="1"/>
</dbReference>
<dbReference type="GO" id="GO:0017183">
    <property type="term" value="P:protein histidyl modification to diphthamide"/>
    <property type="evidence" value="ECO:0007669"/>
    <property type="project" value="TreeGrafter"/>
</dbReference>
<protein>
    <submittedName>
        <fullName evidence="4">Uncharacterized protein</fullName>
    </submittedName>
</protein>